<dbReference type="PANTHER" id="PTHR43684:SF1">
    <property type="entry name" value="ENOYL-COA DELTA ISOMERASE 2"/>
    <property type="match status" value="1"/>
</dbReference>
<dbReference type="Pfam" id="PF00378">
    <property type="entry name" value="ECH_1"/>
    <property type="match status" value="1"/>
</dbReference>
<dbReference type="SUPFAM" id="SSF52096">
    <property type="entry name" value="ClpP/crotonase"/>
    <property type="match status" value="1"/>
</dbReference>
<sequence>MSDIETRLQNGVLEVHFNRPDKKNAITEAMYTALAEAFVRARTQADVSVVLLTGQKNCFTAGNDLNDFLDHPPEDEQAPVFRFLHTLADFPKPVVAAVNGAAVGIGTTLLLHCDLVFSGESAKFQLPFVNLGLVPEFASSYLLPLRVGHAKAAEWLLTGKTFDAQEAKAAGLINQVFSDEQFLSAALHQAQALAAQPATSLLLTKRLMKQPYMAQTLQIMDEEGELFRRRLNDADFLAAVERFKSR</sequence>
<dbReference type="Gene3D" id="3.90.226.10">
    <property type="entry name" value="2-enoyl-CoA Hydratase, Chain A, domain 1"/>
    <property type="match status" value="1"/>
</dbReference>
<organism evidence="4 5">
    <name type="scientific">Reinekea blandensis MED297</name>
    <dbReference type="NCBI Taxonomy" id="314283"/>
    <lineage>
        <taxon>Bacteria</taxon>
        <taxon>Pseudomonadati</taxon>
        <taxon>Pseudomonadota</taxon>
        <taxon>Gammaproteobacteria</taxon>
        <taxon>Oceanospirillales</taxon>
        <taxon>Saccharospirillaceae</taxon>
        <taxon>Reinekea</taxon>
    </lineage>
</organism>
<gene>
    <name evidence="4" type="ORF">MED297_00330</name>
</gene>
<dbReference type="InterPro" id="IPR029045">
    <property type="entry name" value="ClpP/crotonase-like_dom_sf"/>
</dbReference>
<dbReference type="RefSeq" id="WP_008046329.1">
    <property type="nucleotide sequence ID" value="NZ_CH724153.1"/>
</dbReference>
<dbReference type="OrthoDB" id="9797151at2"/>
<name>A4BJV0_9GAMM</name>
<dbReference type="AlphaFoldDB" id="A4BJV0"/>
<dbReference type="HOGENOM" id="CLU_009834_7_2_6"/>
<proteinExistence type="predicted"/>
<dbReference type="GO" id="GO:0004165">
    <property type="term" value="F:delta(3)-delta(2)-enoyl-CoA isomerase activity"/>
    <property type="evidence" value="ECO:0007669"/>
    <property type="project" value="UniProtKB-ARBA"/>
</dbReference>
<dbReference type="InterPro" id="IPR001753">
    <property type="entry name" value="Enoyl-CoA_hydra/iso"/>
</dbReference>
<dbReference type="STRING" id="314283.MED297_00330"/>
<evidence type="ECO:0000313" key="5">
    <source>
        <dbReference type="Proteomes" id="UP000005953"/>
    </source>
</evidence>
<dbReference type="PANTHER" id="PTHR43684">
    <property type="match status" value="1"/>
</dbReference>
<keyword evidence="3 4" id="KW-0413">Isomerase</keyword>
<dbReference type="InterPro" id="IPR051053">
    <property type="entry name" value="ECH/Chromodomain_protein"/>
</dbReference>
<evidence type="ECO:0000313" key="4">
    <source>
        <dbReference type="EMBL" id="EAR07617.1"/>
    </source>
</evidence>
<dbReference type="Proteomes" id="UP000005953">
    <property type="component" value="Unassembled WGS sequence"/>
</dbReference>
<keyword evidence="5" id="KW-1185">Reference proteome</keyword>
<comment type="subcellular location">
    <subcellularLocation>
        <location evidence="1">Peroxisome</location>
    </subcellularLocation>
</comment>
<dbReference type="CDD" id="cd06558">
    <property type="entry name" value="crotonase-like"/>
    <property type="match status" value="1"/>
</dbReference>
<accession>A4BJV0</accession>
<dbReference type="EMBL" id="AAOE01000037">
    <property type="protein sequence ID" value="EAR07617.1"/>
    <property type="molecule type" value="Genomic_DNA"/>
</dbReference>
<protein>
    <submittedName>
        <fullName evidence="4">Probable enoyl-CoA hydratase/isomerase</fullName>
    </submittedName>
</protein>
<evidence type="ECO:0000256" key="3">
    <source>
        <dbReference type="ARBA" id="ARBA00023235"/>
    </source>
</evidence>
<evidence type="ECO:0000256" key="2">
    <source>
        <dbReference type="ARBA" id="ARBA00023140"/>
    </source>
</evidence>
<keyword evidence="2" id="KW-0576">Peroxisome</keyword>
<comment type="caution">
    <text evidence="4">The sequence shown here is derived from an EMBL/GenBank/DDBJ whole genome shotgun (WGS) entry which is preliminary data.</text>
</comment>
<evidence type="ECO:0000256" key="1">
    <source>
        <dbReference type="ARBA" id="ARBA00004275"/>
    </source>
</evidence>
<reference evidence="4 5" key="1">
    <citation type="submission" date="2006-02" db="EMBL/GenBank/DDBJ databases">
        <authorList>
            <person name="Pinhassi J."/>
            <person name="Pedros-Alio C."/>
            <person name="Ferriera S."/>
            <person name="Johnson J."/>
            <person name="Kravitz S."/>
            <person name="Halpern A."/>
            <person name="Remington K."/>
            <person name="Beeson K."/>
            <person name="Tran B."/>
            <person name="Rogers Y.-H."/>
            <person name="Friedman R."/>
            <person name="Venter J.C."/>
        </authorList>
    </citation>
    <scope>NUCLEOTIDE SEQUENCE [LARGE SCALE GENOMIC DNA]</scope>
    <source>
        <strain evidence="4 5">MED297</strain>
    </source>
</reference>